<keyword evidence="1" id="KW-0812">Transmembrane</keyword>
<feature type="transmembrane region" description="Helical" evidence="1">
    <location>
        <begin position="34"/>
        <end position="53"/>
    </location>
</feature>
<accession>A0A7J9SFL6</accession>
<gene>
    <name evidence="2" type="ORF">H5V44_00330</name>
</gene>
<dbReference type="AlphaFoldDB" id="A0A7J9SFL6"/>
<reference evidence="2 3" key="1">
    <citation type="submission" date="2020-08" db="EMBL/GenBank/DDBJ databases">
        <authorList>
            <person name="Seo M.-J."/>
        </authorList>
    </citation>
    <scope>NUCLEOTIDE SEQUENCE [LARGE SCALE GENOMIC DNA]</scope>
    <source>
        <strain evidence="2 3">MBLA0160</strain>
    </source>
</reference>
<dbReference type="EMBL" id="JACKXD010000001">
    <property type="protein sequence ID" value="MBB6644767.1"/>
    <property type="molecule type" value="Genomic_DNA"/>
</dbReference>
<evidence type="ECO:0000313" key="3">
    <source>
        <dbReference type="Proteomes" id="UP000546257"/>
    </source>
</evidence>
<feature type="transmembrane region" description="Helical" evidence="1">
    <location>
        <begin position="65"/>
        <end position="87"/>
    </location>
</feature>
<evidence type="ECO:0000256" key="1">
    <source>
        <dbReference type="SAM" id="Phobius"/>
    </source>
</evidence>
<keyword evidence="3" id="KW-1185">Reference proteome</keyword>
<comment type="caution">
    <text evidence="2">The sequence shown here is derived from an EMBL/GenBank/DDBJ whole genome shotgun (WGS) entry which is preliminary data.</text>
</comment>
<organism evidence="2 3">
    <name type="scientific">Halobellus ruber</name>
    <dbReference type="NCBI Taxonomy" id="2761102"/>
    <lineage>
        <taxon>Archaea</taxon>
        <taxon>Methanobacteriati</taxon>
        <taxon>Methanobacteriota</taxon>
        <taxon>Stenosarchaea group</taxon>
        <taxon>Halobacteria</taxon>
        <taxon>Halobacteriales</taxon>
        <taxon>Haloferacaceae</taxon>
        <taxon>Halobellus</taxon>
    </lineage>
</organism>
<feature type="transmembrane region" description="Helical" evidence="1">
    <location>
        <begin position="99"/>
        <end position="119"/>
    </location>
</feature>
<name>A0A7J9SFL6_9EURY</name>
<sequence>MTESEPSRFLSAAAVIALLGCVLAAATPPATGASTAFTGSIVTSGVLGIVFAARNLQLLSGRGRVSLPAATLTLIFGVWFMFAPLLYDVGFLATGGVQLAGTLIATFAAYVAVAGLAGGE</sequence>
<dbReference type="Proteomes" id="UP000546257">
    <property type="component" value="Unassembled WGS sequence"/>
</dbReference>
<proteinExistence type="predicted"/>
<evidence type="ECO:0000313" key="2">
    <source>
        <dbReference type="EMBL" id="MBB6644767.1"/>
    </source>
</evidence>
<dbReference type="RefSeq" id="WP_185191155.1">
    <property type="nucleotide sequence ID" value="NZ_JACKXD010000001.1"/>
</dbReference>
<evidence type="ECO:0008006" key="4">
    <source>
        <dbReference type="Google" id="ProtNLM"/>
    </source>
</evidence>
<keyword evidence="1" id="KW-1133">Transmembrane helix</keyword>
<keyword evidence="1" id="KW-0472">Membrane</keyword>
<protein>
    <recommendedName>
        <fullName evidence="4">SPW repeat-containing protein</fullName>
    </recommendedName>
</protein>